<dbReference type="SUPFAM" id="SSF54001">
    <property type="entry name" value="Cysteine proteinases"/>
    <property type="match status" value="1"/>
</dbReference>
<dbReference type="AlphaFoldDB" id="X6MRJ6"/>
<dbReference type="PROSITE" id="PS50235">
    <property type="entry name" value="USP_3"/>
    <property type="match status" value="1"/>
</dbReference>
<dbReference type="GO" id="GO:0016579">
    <property type="term" value="P:protein deubiquitination"/>
    <property type="evidence" value="ECO:0007669"/>
    <property type="project" value="InterPro"/>
</dbReference>
<dbReference type="InterPro" id="IPR001394">
    <property type="entry name" value="Peptidase_C19_UCH"/>
</dbReference>
<keyword evidence="3" id="KW-0378">Hydrolase</keyword>
<feature type="compositionally biased region" description="Basic and acidic residues" evidence="1">
    <location>
        <begin position="305"/>
        <end position="314"/>
    </location>
</feature>
<gene>
    <name evidence="3" type="ORF">RFI_21288</name>
</gene>
<dbReference type="GO" id="GO:0005634">
    <property type="term" value="C:nucleus"/>
    <property type="evidence" value="ECO:0007669"/>
    <property type="project" value="TreeGrafter"/>
</dbReference>
<keyword evidence="4" id="KW-1185">Reference proteome</keyword>
<organism evidence="3 4">
    <name type="scientific">Reticulomyxa filosa</name>
    <dbReference type="NCBI Taxonomy" id="46433"/>
    <lineage>
        <taxon>Eukaryota</taxon>
        <taxon>Sar</taxon>
        <taxon>Rhizaria</taxon>
        <taxon>Retaria</taxon>
        <taxon>Foraminifera</taxon>
        <taxon>Monothalamids</taxon>
        <taxon>Reticulomyxidae</taxon>
        <taxon>Reticulomyxa</taxon>
    </lineage>
</organism>
<dbReference type="InterPro" id="IPR050164">
    <property type="entry name" value="Peptidase_C19"/>
</dbReference>
<feature type="domain" description="USP" evidence="2">
    <location>
        <begin position="1"/>
        <end position="204"/>
    </location>
</feature>
<name>X6MRJ6_RETFI</name>
<dbReference type="Proteomes" id="UP000023152">
    <property type="component" value="Unassembled WGS sequence"/>
</dbReference>
<sequence length="320" mass="37222">VGYLCDNGMVAAAEIHIRQPGKLFIYFLDEWQRIPGEKFMWIMLPSTRLRPKPTRFPPNYMASSGALVSSYPDTVSRSIPTTSRPQSTSYVKREEPVYQLEPSKYNPNSKNLYVLTGVLIHQGTPYHGHYHTYIRDFMWEGPKQPSKPTTNEKDNESKTEAIEDAEQYWYDFNDSVVTSIEKTTVAKQYGGNFECAYMLLYRRLDRMNSVPVQYINEYNAAARENRLKAIEENNAIEVKILLPSCFEVNTKNNTLTMQPFVVSLLKQFIRNGQMKQLEKDRPHIIYGDIDKREYEPFEDETQSEDDNHNEDGFDHNVNVN</sequence>
<dbReference type="InterPro" id="IPR018200">
    <property type="entry name" value="USP_CS"/>
</dbReference>
<dbReference type="OrthoDB" id="289038at2759"/>
<evidence type="ECO:0000313" key="4">
    <source>
        <dbReference type="Proteomes" id="UP000023152"/>
    </source>
</evidence>
<evidence type="ECO:0000313" key="3">
    <source>
        <dbReference type="EMBL" id="ETO16072.1"/>
    </source>
</evidence>
<feature type="region of interest" description="Disordered" evidence="1">
    <location>
        <begin position="296"/>
        <end position="320"/>
    </location>
</feature>
<dbReference type="Pfam" id="PF00443">
    <property type="entry name" value="UCH"/>
    <property type="match status" value="1"/>
</dbReference>
<dbReference type="InterPro" id="IPR038765">
    <property type="entry name" value="Papain-like_cys_pep_sf"/>
</dbReference>
<proteinExistence type="predicted"/>
<feature type="non-terminal residue" evidence="3">
    <location>
        <position position="1"/>
    </location>
</feature>
<dbReference type="GO" id="GO:0005829">
    <property type="term" value="C:cytosol"/>
    <property type="evidence" value="ECO:0007669"/>
    <property type="project" value="TreeGrafter"/>
</dbReference>
<evidence type="ECO:0000259" key="2">
    <source>
        <dbReference type="PROSITE" id="PS50235"/>
    </source>
</evidence>
<dbReference type="GO" id="GO:0004843">
    <property type="term" value="F:cysteine-type deubiquitinase activity"/>
    <property type="evidence" value="ECO:0007669"/>
    <property type="project" value="InterPro"/>
</dbReference>
<evidence type="ECO:0000256" key="1">
    <source>
        <dbReference type="SAM" id="MobiDB-lite"/>
    </source>
</evidence>
<comment type="caution">
    <text evidence="3">The sequence shown here is derived from an EMBL/GenBank/DDBJ whole genome shotgun (WGS) entry which is preliminary data.</text>
</comment>
<dbReference type="PANTHER" id="PTHR24006">
    <property type="entry name" value="UBIQUITIN CARBOXYL-TERMINAL HYDROLASE"/>
    <property type="match status" value="1"/>
</dbReference>
<dbReference type="PROSITE" id="PS00973">
    <property type="entry name" value="USP_2"/>
    <property type="match status" value="1"/>
</dbReference>
<accession>X6MRJ6</accession>
<dbReference type="InterPro" id="IPR028889">
    <property type="entry name" value="USP"/>
</dbReference>
<feature type="non-terminal residue" evidence="3">
    <location>
        <position position="320"/>
    </location>
</feature>
<dbReference type="EMBL" id="ASPP01018594">
    <property type="protein sequence ID" value="ETO16072.1"/>
    <property type="molecule type" value="Genomic_DNA"/>
</dbReference>
<reference evidence="3 4" key="1">
    <citation type="journal article" date="2013" name="Curr. Biol.">
        <title>The Genome of the Foraminiferan Reticulomyxa filosa.</title>
        <authorList>
            <person name="Glockner G."/>
            <person name="Hulsmann N."/>
            <person name="Schleicher M."/>
            <person name="Noegel A.A."/>
            <person name="Eichinger L."/>
            <person name="Gallinger C."/>
            <person name="Pawlowski J."/>
            <person name="Sierra R."/>
            <person name="Euteneuer U."/>
            <person name="Pillet L."/>
            <person name="Moustafa A."/>
            <person name="Platzer M."/>
            <person name="Groth M."/>
            <person name="Szafranski K."/>
            <person name="Schliwa M."/>
        </authorList>
    </citation>
    <scope>NUCLEOTIDE SEQUENCE [LARGE SCALE GENOMIC DNA]</scope>
</reference>
<protein>
    <submittedName>
        <fullName evidence="3">Ubiquitin carboxyl-terminal hydrolase family protein</fullName>
    </submittedName>
</protein>
<dbReference type="Gene3D" id="3.90.70.10">
    <property type="entry name" value="Cysteine proteinases"/>
    <property type="match status" value="1"/>
</dbReference>